<feature type="coiled-coil region" evidence="6">
    <location>
        <begin position="237"/>
        <end position="506"/>
    </location>
</feature>
<evidence type="ECO:0000256" key="3">
    <source>
        <dbReference type="ARBA" id="ARBA00022840"/>
    </source>
</evidence>
<dbReference type="Pfam" id="PF06470">
    <property type="entry name" value="SMC_hinge"/>
    <property type="match status" value="1"/>
</dbReference>
<dbReference type="SUPFAM" id="SSF75553">
    <property type="entry name" value="Smc hinge domain"/>
    <property type="match status" value="1"/>
</dbReference>
<dbReference type="InterPro" id="IPR003395">
    <property type="entry name" value="RecF/RecN/SMC_N"/>
</dbReference>
<evidence type="ECO:0000256" key="5">
    <source>
        <dbReference type="ARBA" id="ARBA00023125"/>
    </source>
</evidence>
<dbReference type="EMBL" id="CABPST010000010">
    <property type="protein sequence ID" value="VVE89592.1"/>
    <property type="molecule type" value="Genomic_DNA"/>
</dbReference>
<sequence length="1171" mass="130362">MRLTSIKLAGFKSFVDPTNFAVPGQLVGIVGPNGCGKSNIIDAVRWVLGESRASELRGESMQDVIFNGSTARKQASRASVELVFDNSAGRAAGQWSQYAEIAVKRVLTRDGTSSYYINNLPARRRDIQDIFLGTGLGPRAYAIIGQGMISRIIEAKPEELRVFLEEAAGVSKYKERRRETENRLQDTRENLTRVEDILRELGTNLEKLESQAVVANRFKDLQRDGEEKQQLLWLLRKNEAQNEQERQQRAIESAQVDLEAQMARLRSSESDLETLRAAHYTATDAVQAAQSAMYEANSEVSRLEAEIRYVVESRNRVQAQLAALTSQREQWQARSAQSEEALALAEEELIIAEERAATAQDQAADQNDALPALEANWREAQNLLNEQRSEIAQVEQNLKLEAAHQRNADQALQQLQQRQERLQGEARGLDKPDEAELEMQRAELAEHQAMLEDAQAELADAQERLPRLEAERAEAQARVQSEAATIAQLEARLTALKQLQESVQTEGKVQPWLDKHELAQLPRLWKKLHIEPGWENALESVLRERLAALEISNLDWVKAFASDAPPAKLAFYSPPPAARPIETPAALRPLLSLLRIDDPGLRAVLQEWLGHVFVADDLAQAMVARAQLPEGASIVVKAGHQVTRVGVQLYAADSEQAGLLARQQEIENLGKQLRAQALLSDEAKSSAVRAEAAYSQAAQSLTEVRGRAERATQRVHALQMDVLKLTQAYERYNARSTQIDEELSEIAAQIEEQVALRAESEANFEQSDARLAELQATFEDGQLEFESLDSQLSEARNRARELERLAQEASYGQKGISSKIDEHRRNIQTALEQAERLVVSIEQAQAELAQITEQTVENGLQDALELRAEKEEILGAARIELDALTQKLRQSDEERLAAERGLQPLRDRITELQLKEQAARLNREQFVEQLTTAEVDEEALSSKLTPDLKPSYLQGEVTRINNAINALGPVNMAALEELETARDRKVFLDAQSADLNDAIETLEGAIRKIDEETRVLLQGTFDEVNKHFGELFPMLFGGGQAKLIMTGDEILDAGVQVMAQPPGKKNSTIHLLSGGEKALTAIALVFGMFQLNPAPFCLLDEVDAPLDDANTERYAKMVARMSDRTQFVFISHNKIAMEMANQLIGVTMQEQGVSRIVAVDMESAINLAEIA</sequence>
<dbReference type="GO" id="GO:0005694">
    <property type="term" value="C:chromosome"/>
    <property type="evidence" value="ECO:0007669"/>
    <property type="project" value="InterPro"/>
</dbReference>
<evidence type="ECO:0000313" key="9">
    <source>
        <dbReference type="Proteomes" id="UP000382040"/>
    </source>
</evidence>
<keyword evidence="3 6" id="KW-0067">ATP-binding</keyword>
<name>A0A5E5BWU0_9BURK</name>
<dbReference type="GO" id="GO:0006260">
    <property type="term" value="P:DNA replication"/>
    <property type="evidence" value="ECO:0007669"/>
    <property type="project" value="UniProtKB-UniRule"/>
</dbReference>
<dbReference type="AlphaFoldDB" id="A0A5E5BWU0"/>
<feature type="binding site" evidence="6">
    <location>
        <begin position="32"/>
        <end position="39"/>
    </location>
    <ligand>
        <name>ATP</name>
        <dbReference type="ChEBI" id="CHEBI:30616"/>
    </ligand>
</feature>
<dbReference type="InterPro" id="IPR027417">
    <property type="entry name" value="P-loop_NTPase"/>
</dbReference>
<keyword evidence="2 6" id="KW-0547">Nucleotide-binding</keyword>
<dbReference type="SMART" id="SM00968">
    <property type="entry name" value="SMC_hinge"/>
    <property type="match status" value="1"/>
</dbReference>
<dbReference type="InterPro" id="IPR011890">
    <property type="entry name" value="SMC_prok"/>
</dbReference>
<comment type="similarity">
    <text evidence="6">Belongs to the SMC family.</text>
</comment>
<dbReference type="GO" id="GO:0007062">
    <property type="term" value="P:sister chromatid cohesion"/>
    <property type="evidence" value="ECO:0007669"/>
    <property type="project" value="InterPro"/>
</dbReference>
<accession>A0A5E5BWU0</accession>
<dbReference type="HAMAP" id="MF_01894">
    <property type="entry name" value="Smc_prok"/>
    <property type="match status" value="1"/>
</dbReference>
<dbReference type="InterPro" id="IPR036277">
    <property type="entry name" value="SMC_hinge_sf"/>
</dbReference>
<dbReference type="Gene3D" id="3.40.50.300">
    <property type="entry name" value="P-loop containing nucleotide triphosphate hydrolases"/>
    <property type="match status" value="2"/>
</dbReference>
<dbReference type="GO" id="GO:0007059">
    <property type="term" value="P:chromosome segregation"/>
    <property type="evidence" value="ECO:0007669"/>
    <property type="project" value="UniProtKB-UniRule"/>
</dbReference>
<comment type="subcellular location">
    <subcellularLocation>
        <location evidence="6">Cytoplasm</location>
    </subcellularLocation>
</comment>
<keyword evidence="1 6" id="KW-0963">Cytoplasm</keyword>
<dbReference type="PIRSF" id="PIRSF005719">
    <property type="entry name" value="SMC"/>
    <property type="match status" value="1"/>
</dbReference>
<comment type="subunit">
    <text evidence="6">Homodimer.</text>
</comment>
<keyword evidence="9" id="KW-1185">Reference proteome</keyword>
<evidence type="ECO:0000313" key="8">
    <source>
        <dbReference type="EMBL" id="VVE89592.1"/>
    </source>
</evidence>
<proteinExistence type="inferred from homology"/>
<dbReference type="GO" id="GO:0003677">
    <property type="term" value="F:DNA binding"/>
    <property type="evidence" value="ECO:0007669"/>
    <property type="project" value="UniProtKB-UniRule"/>
</dbReference>
<dbReference type="CDD" id="cd03278">
    <property type="entry name" value="ABC_SMC_barmotin"/>
    <property type="match status" value="2"/>
</dbReference>
<dbReference type="OrthoDB" id="9808768at2"/>
<dbReference type="Pfam" id="PF02463">
    <property type="entry name" value="SMC_N"/>
    <property type="match status" value="1"/>
</dbReference>
<keyword evidence="4 6" id="KW-0175">Coiled coil</keyword>
<evidence type="ECO:0000256" key="4">
    <source>
        <dbReference type="ARBA" id="ARBA00023054"/>
    </source>
</evidence>
<comment type="domain">
    <text evidence="6">Contains large globular domains required for ATP hydrolysis at each terminus and a third globular domain forming a flexible hinge near the middle of the molecule. These domains are separated by coiled-coil structures.</text>
</comment>
<dbReference type="GO" id="GO:0030261">
    <property type="term" value="P:chromosome condensation"/>
    <property type="evidence" value="ECO:0007669"/>
    <property type="project" value="InterPro"/>
</dbReference>
<dbReference type="SUPFAM" id="SSF52540">
    <property type="entry name" value="P-loop containing nucleoside triphosphate hydrolases"/>
    <property type="match status" value="1"/>
</dbReference>
<reference evidence="8 9" key="1">
    <citation type="submission" date="2019-08" db="EMBL/GenBank/DDBJ databases">
        <authorList>
            <person name="Peeters C."/>
        </authorList>
    </citation>
    <scope>NUCLEOTIDE SEQUENCE [LARGE SCALE GENOMIC DNA]</scope>
    <source>
        <strain evidence="8 9">LMG 20603</strain>
    </source>
</reference>
<dbReference type="InterPro" id="IPR024704">
    <property type="entry name" value="SMC"/>
</dbReference>
<evidence type="ECO:0000256" key="1">
    <source>
        <dbReference type="ARBA" id="ARBA00022490"/>
    </source>
</evidence>
<dbReference type="NCBIfam" id="TIGR02168">
    <property type="entry name" value="SMC_prok_B"/>
    <property type="match status" value="1"/>
</dbReference>
<dbReference type="InterPro" id="IPR010935">
    <property type="entry name" value="SMC_hinge"/>
</dbReference>
<dbReference type="RefSeq" id="WP_150560812.1">
    <property type="nucleotide sequence ID" value="NZ_CABPST010000010.1"/>
</dbReference>
<dbReference type="GO" id="GO:0016887">
    <property type="term" value="F:ATP hydrolysis activity"/>
    <property type="evidence" value="ECO:0007669"/>
    <property type="project" value="InterPro"/>
</dbReference>
<comment type="function">
    <text evidence="6">Required for chromosome condensation and partitioning.</text>
</comment>
<feature type="coiled-coil region" evidence="6">
    <location>
        <begin position="757"/>
        <end position="894"/>
    </location>
</feature>
<dbReference type="Proteomes" id="UP000382040">
    <property type="component" value="Unassembled WGS sequence"/>
</dbReference>
<protein>
    <recommendedName>
        <fullName evidence="6">Chromosome partition protein Smc</fullName>
    </recommendedName>
</protein>
<organism evidence="8 9">
    <name type="scientific">Pandoraea bronchicola</name>
    <dbReference type="NCBI Taxonomy" id="2508287"/>
    <lineage>
        <taxon>Bacteria</taxon>
        <taxon>Pseudomonadati</taxon>
        <taxon>Pseudomonadota</taxon>
        <taxon>Betaproteobacteria</taxon>
        <taxon>Burkholderiales</taxon>
        <taxon>Burkholderiaceae</taxon>
        <taxon>Pandoraea</taxon>
    </lineage>
</organism>
<evidence type="ECO:0000259" key="7">
    <source>
        <dbReference type="SMART" id="SM00968"/>
    </source>
</evidence>
<dbReference type="GO" id="GO:0005524">
    <property type="term" value="F:ATP binding"/>
    <property type="evidence" value="ECO:0007669"/>
    <property type="project" value="UniProtKB-UniRule"/>
</dbReference>
<dbReference type="GO" id="GO:0005737">
    <property type="term" value="C:cytoplasm"/>
    <property type="evidence" value="ECO:0007669"/>
    <property type="project" value="UniProtKB-SubCell"/>
</dbReference>
<evidence type="ECO:0000256" key="6">
    <source>
        <dbReference type="HAMAP-Rule" id="MF_01894"/>
    </source>
</evidence>
<keyword evidence="5 6" id="KW-0238">DNA-binding</keyword>
<dbReference type="PANTHER" id="PTHR43977">
    <property type="entry name" value="STRUCTURAL MAINTENANCE OF CHROMOSOMES PROTEIN 3"/>
    <property type="match status" value="1"/>
</dbReference>
<feature type="coiled-coil region" evidence="6">
    <location>
        <begin position="170"/>
        <end position="211"/>
    </location>
</feature>
<gene>
    <name evidence="8" type="primary">smc_3</name>
    <name evidence="6" type="synonym">smc</name>
    <name evidence="8" type="ORF">PBR20603_03564</name>
</gene>
<evidence type="ECO:0000256" key="2">
    <source>
        <dbReference type="ARBA" id="ARBA00022741"/>
    </source>
</evidence>
<feature type="domain" description="SMC hinge" evidence="7">
    <location>
        <begin position="518"/>
        <end position="625"/>
    </location>
</feature>